<name>A0A438AZH8_9NOCA</name>
<gene>
    <name evidence="4" type="ORF">EGT50_06480</name>
</gene>
<dbReference type="GO" id="GO:0016117">
    <property type="term" value="P:carotenoid biosynthetic process"/>
    <property type="evidence" value="ECO:0007669"/>
    <property type="project" value="UniProtKB-KW"/>
</dbReference>
<reference evidence="4 5" key="1">
    <citation type="submission" date="2018-11" db="EMBL/GenBank/DDBJ databases">
        <title>Rhodococcus spongicola sp. nov. and Rhodococcus xishaensis sp. nov. from marine sponges.</title>
        <authorList>
            <person name="Li L."/>
            <person name="Lin H.W."/>
        </authorList>
    </citation>
    <scope>NUCLEOTIDE SEQUENCE [LARGE SCALE GENOMIC DNA]</scope>
    <source>
        <strain evidence="4 5">LHW51113</strain>
    </source>
</reference>
<keyword evidence="2" id="KW-0125">Carotenoid biosynthesis</keyword>
<evidence type="ECO:0000256" key="1">
    <source>
        <dbReference type="ARBA" id="ARBA00006599"/>
    </source>
</evidence>
<proteinExistence type="inferred from homology"/>
<dbReference type="PRINTS" id="PR00411">
    <property type="entry name" value="PNDRDTASEI"/>
</dbReference>
<evidence type="ECO:0000256" key="3">
    <source>
        <dbReference type="ARBA" id="ARBA00023027"/>
    </source>
</evidence>
<evidence type="ECO:0000313" key="5">
    <source>
        <dbReference type="Proteomes" id="UP000283479"/>
    </source>
</evidence>
<dbReference type="PANTHER" id="PTHR39757:SF5">
    <property type="entry name" value="OS02G0190600 PROTEIN"/>
    <property type="match status" value="1"/>
</dbReference>
<comment type="similarity">
    <text evidence="1">Belongs to the lycopene cyclase family.</text>
</comment>
<dbReference type="EMBL" id="RKLO01000002">
    <property type="protein sequence ID" value="RVW04121.1"/>
    <property type="molecule type" value="Genomic_DNA"/>
</dbReference>
<dbReference type="Gene3D" id="3.50.50.60">
    <property type="entry name" value="FAD/NAD(P)-binding domain"/>
    <property type="match status" value="1"/>
</dbReference>
<protein>
    <submittedName>
        <fullName evidence="4">Lycopene cyclase family protein</fullName>
    </submittedName>
</protein>
<dbReference type="OrthoDB" id="537501at2"/>
<evidence type="ECO:0000313" key="4">
    <source>
        <dbReference type="EMBL" id="RVW04121.1"/>
    </source>
</evidence>
<accession>A0A438AZH8</accession>
<dbReference type="NCBIfam" id="TIGR01790">
    <property type="entry name" value="carotene-cycl"/>
    <property type="match status" value="1"/>
</dbReference>
<dbReference type="InterPro" id="IPR010108">
    <property type="entry name" value="Lycopene_cyclase_b/e"/>
</dbReference>
<dbReference type="SUPFAM" id="SSF51905">
    <property type="entry name" value="FAD/NAD(P)-binding domain"/>
    <property type="match status" value="1"/>
</dbReference>
<dbReference type="AlphaFoldDB" id="A0A438AZH8"/>
<sequence length="401" mass="43101">MDHRRDGPGGRRAARDGLVLSARADVAVVGLGPAGRALAHRSARAGLKVVGVDPNPDRPWASTYAAWVDELPGWLGSGALRVTTPDPHVWAGRTRVLDRAYCVLDNSALLRRLDLDDVRVVPGVAAAISADTVELRDGTEIRAARVVDARGMRPDPALAEQTAFGLVLPDAVADPALGGASCWFMDWRRDNGTAPGDPPSFLYAVPLGNGTVLVEETCLVGRPGLPVDELRRRLEARLANRGVDLSPNLSEERVRFPVQAPRSRSDGFTFGARAGLIHPATGYSVAASLGAADDVVRALTSGQDPAKALWPRKARLVQSLREVGLSALLHLDPPHTAEFFDAFFSLPVERQRAYLSRRADAAGTMRTMWELFRTADPPIRRTLVRVGVRRVSPGRDPGSAG</sequence>
<dbReference type="InterPro" id="IPR036188">
    <property type="entry name" value="FAD/NAD-bd_sf"/>
</dbReference>
<comment type="caution">
    <text evidence="4">The sequence shown here is derived from an EMBL/GenBank/DDBJ whole genome shotgun (WGS) entry which is preliminary data.</text>
</comment>
<dbReference type="GO" id="GO:0016860">
    <property type="term" value="F:intramolecular oxidoreductase activity"/>
    <property type="evidence" value="ECO:0007669"/>
    <property type="project" value="UniProtKB-ARBA"/>
</dbReference>
<dbReference type="Pfam" id="PF05834">
    <property type="entry name" value="Lycopene_cycl"/>
    <property type="match status" value="1"/>
</dbReference>
<dbReference type="Proteomes" id="UP000283479">
    <property type="component" value="Unassembled WGS sequence"/>
</dbReference>
<keyword evidence="5" id="KW-1185">Reference proteome</keyword>
<organism evidence="4 5">
    <name type="scientific">Rhodococcus xishaensis</name>
    <dbReference type="NCBI Taxonomy" id="2487364"/>
    <lineage>
        <taxon>Bacteria</taxon>
        <taxon>Bacillati</taxon>
        <taxon>Actinomycetota</taxon>
        <taxon>Actinomycetes</taxon>
        <taxon>Mycobacteriales</taxon>
        <taxon>Nocardiaceae</taxon>
        <taxon>Rhodococcus</taxon>
    </lineage>
</organism>
<dbReference type="GO" id="GO:0016705">
    <property type="term" value="F:oxidoreductase activity, acting on paired donors, with incorporation or reduction of molecular oxygen"/>
    <property type="evidence" value="ECO:0007669"/>
    <property type="project" value="InterPro"/>
</dbReference>
<dbReference type="PANTHER" id="PTHR39757">
    <property type="match status" value="1"/>
</dbReference>
<evidence type="ECO:0000256" key="2">
    <source>
        <dbReference type="ARBA" id="ARBA00022746"/>
    </source>
</evidence>
<keyword evidence="3" id="KW-0520">NAD</keyword>